<dbReference type="GO" id="GO:0051213">
    <property type="term" value="F:dioxygenase activity"/>
    <property type="evidence" value="ECO:0007669"/>
    <property type="project" value="UniProtKB-KW"/>
</dbReference>
<gene>
    <name evidence="8" type="ORF">ADEAN_000963000</name>
</gene>
<keyword evidence="3" id="KW-0560">Oxidoreductase</keyword>
<keyword evidence="2" id="KW-0479">Metal-binding</keyword>
<sequence>MSADTLNLPIIDLSELDNESTRADFYKKLRAHARNYGFFYLVGHGIDPNDREKMLNAAKKFFALPLEEKEKISMDNSPHFRGYTKNGNENTRQKKDYREVLDIGEELPVIRVPEEEKDRIQYNMSGPNQWPAAVPELETTSMHWFHTVKQLTIKLLRAFMVALELPEDALDELLVGTPIDLLKICHYPANTGEDGEGQAQGLGPHKDTGLLTMLWQDETGGLQVFTEENGWIDAVPVKNSFYRQYW</sequence>
<dbReference type="PANTHER" id="PTHR10209">
    <property type="entry name" value="OXIDOREDUCTASE, 2OG-FE II OXYGENASE FAMILY PROTEIN"/>
    <property type="match status" value="1"/>
</dbReference>
<evidence type="ECO:0000256" key="2">
    <source>
        <dbReference type="ARBA" id="ARBA00022723"/>
    </source>
</evidence>
<dbReference type="Pfam" id="PF03171">
    <property type="entry name" value="2OG-FeII_Oxy"/>
    <property type="match status" value="1"/>
</dbReference>
<name>A0A7G2CSU0_9TRYP</name>
<accession>A0A7G2CSU0</accession>
<dbReference type="VEuPathDB" id="TriTrypDB:ADEAN_000963000"/>
<feature type="domain" description="Isopenicillin N synthase-like Fe(2+) 2OG dioxygenase" evidence="6">
    <location>
        <begin position="180"/>
        <end position="241"/>
    </location>
</feature>
<dbReference type="EMBL" id="LR877168">
    <property type="protein sequence ID" value="CAD2222091.1"/>
    <property type="molecule type" value="Genomic_DNA"/>
</dbReference>
<dbReference type="AlphaFoldDB" id="A0A7G2CSU0"/>
<dbReference type="InterPro" id="IPR027443">
    <property type="entry name" value="IPNS-like_sf"/>
</dbReference>
<dbReference type="PANTHER" id="PTHR10209:SF885">
    <property type="entry name" value="2OG-FE(II) OXYGENASE FAMILY, PUTATIVE (AFU_ORTHOLOGUE AFUA_2G00750)-RELATED"/>
    <property type="match status" value="1"/>
</dbReference>
<dbReference type="InterPro" id="IPR026992">
    <property type="entry name" value="DIOX_N"/>
</dbReference>
<comment type="similarity">
    <text evidence="1">Belongs to the iron/ascorbate-dependent oxidoreductase family.</text>
</comment>
<dbReference type="SUPFAM" id="SSF51197">
    <property type="entry name" value="Clavaminate synthase-like"/>
    <property type="match status" value="1"/>
</dbReference>
<dbReference type="Gene3D" id="2.60.120.330">
    <property type="entry name" value="B-lactam Antibiotic, Isopenicillin N Synthase, Chain"/>
    <property type="match status" value="1"/>
</dbReference>
<evidence type="ECO:0000313" key="8">
    <source>
        <dbReference type="EMBL" id="CAD2222091.1"/>
    </source>
</evidence>
<keyword evidence="8" id="KW-0223">Dioxygenase</keyword>
<evidence type="ECO:0000256" key="1">
    <source>
        <dbReference type="ARBA" id="ARBA00008056"/>
    </source>
</evidence>
<protein>
    <submittedName>
        <fullName evidence="8">Non-haem dioxygenase in morphine synthesis N-terminal/2OG-Fe(II) oxygenase superfamily, putative</fullName>
    </submittedName>
</protein>
<dbReference type="PRINTS" id="PR00682">
    <property type="entry name" value="IPNSYNTHASE"/>
</dbReference>
<reference evidence="8 9" key="1">
    <citation type="submission" date="2020-08" db="EMBL/GenBank/DDBJ databases">
        <authorList>
            <person name="Newling K."/>
            <person name="Davey J."/>
            <person name="Forrester S."/>
        </authorList>
    </citation>
    <scope>NUCLEOTIDE SEQUENCE [LARGE SCALE GENOMIC DNA]</scope>
    <source>
        <strain evidence="9">Crithidia deanei Carvalho (ATCC PRA-265)</strain>
    </source>
</reference>
<evidence type="ECO:0000259" key="7">
    <source>
        <dbReference type="Pfam" id="PF14226"/>
    </source>
</evidence>
<evidence type="ECO:0000259" key="6">
    <source>
        <dbReference type="Pfam" id="PF03171"/>
    </source>
</evidence>
<dbReference type="Proteomes" id="UP000515908">
    <property type="component" value="Chromosome 24"/>
</dbReference>
<feature type="region of interest" description="Disordered" evidence="5">
    <location>
        <begin position="75"/>
        <end position="94"/>
    </location>
</feature>
<evidence type="ECO:0000256" key="3">
    <source>
        <dbReference type="ARBA" id="ARBA00023002"/>
    </source>
</evidence>
<dbReference type="InterPro" id="IPR044861">
    <property type="entry name" value="IPNS-like_FE2OG_OXY"/>
</dbReference>
<dbReference type="GO" id="GO:0046872">
    <property type="term" value="F:metal ion binding"/>
    <property type="evidence" value="ECO:0007669"/>
    <property type="project" value="UniProtKB-KW"/>
</dbReference>
<keyword evidence="4" id="KW-0408">Iron</keyword>
<evidence type="ECO:0000256" key="5">
    <source>
        <dbReference type="SAM" id="MobiDB-lite"/>
    </source>
</evidence>
<evidence type="ECO:0000256" key="4">
    <source>
        <dbReference type="ARBA" id="ARBA00023004"/>
    </source>
</evidence>
<organism evidence="8 9">
    <name type="scientific">Angomonas deanei</name>
    <dbReference type="NCBI Taxonomy" id="59799"/>
    <lineage>
        <taxon>Eukaryota</taxon>
        <taxon>Discoba</taxon>
        <taxon>Euglenozoa</taxon>
        <taxon>Kinetoplastea</taxon>
        <taxon>Metakinetoplastina</taxon>
        <taxon>Trypanosomatida</taxon>
        <taxon>Trypanosomatidae</taxon>
        <taxon>Strigomonadinae</taxon>
        <taxon>Angomonas</taxon>
    </lineage>
</organism>
<proteinExistence type="inferred from homology"/>
<dbReference type="Pfam" id="PF14226">
    <property type="entry name" value="DIOX_N"/>
    <property type="match status" value="1"/>
</dbReference>
<evidence type="ECO:0000313" key="9">
    <source>
        <dbReference type="Proteomes" id="UP000515908"/>
    </source>
</evidence>
<keyword evidence="9" id="KW-1185">Reference proteome</keyword>
<feature type="domain" description="Non-haem dioxygenase N-terminal" evidence="7">
    <location>
        <begin position="8"/>
        <end position="132"/>
    </location>
</feature>